<dbReference type="EMBL" id="JANAWD010000345">
    <property type="protein sequence ID" value="KAJ3480997.1"/>
    <property type="molecule type" value="Genomic_DNA"/>
</dbReference>
<feature type="region of interest" description="Disordered" evidence="1">
    <location>
        <begin position="29"/>
        <end position="73"/>
    </location>
</feature>
<evidence type="ECO:0000313" key="3">
    <source>
        <dbReference type="Proteomes" id="UP001212997"/>
    </source>
</evidence>
<keyword evidence="3" id="KW-1185">Reference proteome</keyword>
<evidence type="ECO:0000256" key="1">
    <source>
        <dbReference type="SAM" id="MobiDB-lite"/>
    </source>
</evidence>
<gene>
    <name evidence="2" type="ORF">NLI96_g7966</name>
</gene>
<evidence type="ECO:0000313" key="2">
    <source>
        <dbReference type="EMBL" id="KAJ3480997.1"/>
    </source>
</evidence>
<dbReference type="Proteomes" id="UP001212997">
    <property type="component" value="Unassembled WGS sequence"/>
</dbReference>
<reference evidence="2" key="1">
    <citation type="submission" date="2022-07" db="EMBL/GenBank/DDBJ databases">
        <title>Genome Sequence of Physisporinus lineatus.</title>
        <authorList>
            <person name="Buettner E."/>
        </authorList>
    </citation>
    <scope>NUCLEOTIDE SEQUENCE</scope>
    <source>
        <strain evidence="2">VT162</strain>
    </source>
</reference>
<name>A0AAD5UZT5_9APHY</name>
<organism evidence="2 3">
    <name type="scientific">Meripilus lineatus</name>
    <dbReference type="NCBI Taxonomy" id="2056292"/>
    <lineage>
        <taxon>Eukaryota</taxon>
        <taxon>Fungi</taxon>
        <taxon>Dikarya</taxon>
        <taxon>Basidiomycota</taxon>
        <taxon>Agaricomycotina</taxon>
        <taxon>Agaricomycetes</taxon>
        <taxon>Polyporales</taxon>
        <taxon>Meripilaceae</taxon>
        <taxon>Meripilus</taxon>
    </lineage>
</organism>
<feature type="compositionally biased region" description="Basic and acidic residues" evidence="1">
    <location>
        <begin position="64"/>
        <end position="73"/>
    </location>
</feature>
<protein>
    <submittedName>
        <fullName evidence="2">Uncharacterized protein</fullName>
    </submittedName>
</protein>
<comment type="caution">
    <text evidence="2">The sequence shown here is derived from an EMBL/GenBank/DDBJ whole genome shotgun (WGS) entry which is preliminary data.</text>
</comment>
<dbReference type="AlphaFoldDB" id="A0AAD5UZT5"/>
<proteinExistence type="predicted"/>
<accession>A0AAD5UZT5</accession>
<sequence>MTKLTELAHIIYLYSVFRPGKYASVQGLGRFTRDDSSDDEEPEEEESDSETDSEENESDSVSEESVKDPKPPRIMDSLIDHVLPLYFHNAIARTLVQNEDQVFAVSSYLAPPEQDRERNVILCIATESPNTLSEDDSKYLEKMWKMLQTISRTDFARGLRTKQVVYRIVPPDILPVWNDIFCDIFERCYARFRSSVLVEYHKAKEFSVTMRRHIPPENAGDGGTETADLKQSDFLDVLLDTIDEVFQVLEANEPGSPVSNRESGRLVFEALVEFEEHWRWVELEALDQWQSVYATEIKPSLKACGYPSLFKKELEIRRVDPFAITLPIVDRARIIEVLRQLEGGHEIREDCLPNTLKQEREHPSLFEQPLSPVSPHCEASLVAHLATHDPLYSMNTAYIGTSRSSGGCCLPCTWFISAVEDHLCEVIQRPQPCIVFHSSLPVEMPPWWVFPEISPSQGRMEIENLVVPHVHALLQDLMDEDSPWNSNFLTT</sequence>
<feature type="compositionally biased region" description="Acidic residues" evidence="1">
    <location>
        <begin position="36"/>
        <end position="62"/>
    </location>
</feature>